<dbReference type="RefSeq" id="WP_163152100.1">
    <property type="nucleotide sequence ID" value="NZ_VKHP01000018.1"/>
</dbReference>
<sequence length="93" mass="10233">MTAVLAASHLFAPAARADDTVRCNLDRASFYTTRPACNAMMAEYAAMNTGSTTVSRSQAVHRCADSLTQKMPGKSRPEYLNLCDEMASMLYRF</sequence>
<evidence type="ECO:0000313" key="1">
    <source>
        <dbReference type="EMBL" id="NEU95659.1"/>
    </source>
</evidence>
<reference evidence="1 2" key="1">
    <citation type="journal article" date="2020" name="Arch. Microbiol.">
        <title>Bradyrhizobium uaiense sp. nov., a new highly efficient cowpea symbiont.</title>
        <authorList>
            <person name="Cabral Michel D."/>
            <person name="Azarias Guimaraes A."/>
            <person name="Martins da Costa E."/>
            <person name="Soares de Carvalho T."/>
            <person name="Balsanelli E."/>
            <person name="Willems A."/>
            <person name="Maltempi de Souza E."/>
            <person name="de Souza Moreira F.M."/>
        </authorList>
    </citation>
    <scope>NUCLEOTIDE SEQUENCE [LARGE SCALE GENOMIC DNA]</scope>
    <source>
        <strain evidence="1 2">UFLA 03-164</strain>
    </source>
</reference>
<keyword evidence="2" id="KW-1185">Reference proteome</keyword>
<proteinExistence type="predicted"/>
<dbReference type="Proteomes" id="UP000468531">
    <property type="component" value="Unassembled WGS sequence"/>
</dbReference>
<organism evidence="1 2">
    <name type="scientific">Bradyrhizobium uaiense</name>
    <dbReference type="NCBI Taxonomy" id="2594946"/>
    <lineage>
        <taxon>Bacteria</taxon>
        <taxon>Pseudomonadati</taxon>
        <taxon>Pseudomonadota</taxon>
        <taxon>Alphaproteobacteria</taxon>
        <taxon>Hyphomicrobiales</taxon>
        <taxon>Nitrobacteraceae</taxon>
        <taxon>Bradyrhizobium</taxon>
    </lineage>
</organism>
<evidence type="ECO:0000313" key="2">
    <source>
        <dbReference type="Proteomes" id="UP000468531"/>
    </source>
</evidence>
<gene>
    <name evidence="1" type="ORF">FNJ47_07410</name>
</gene>
<dbReference type="AlphaFoldDB" id="A0A6P1BBG2"/>
<comment type="caution">
    <text evidence="1">The sequence shown here is derived from an EMBL/GenBank/DDBJ whole genome shotgun (WGS) entry which is preliminary data.</text>
</comment>
<protein>
    <submittedName>
        <fullName evidence="1">Uncharacterized protein</fullName>
    </submittedName>
</protein>
<name>A0A6P1BBG2_9BRAD</name>
<accession>A0A6P1BBG2</accession>
<dbReference type="EMBL" id="VKHP01000018">
    <property type="protein sequence ID" value="NEU95659.1"/>
    <property type="molecule type" value="Genomic_DNA"/>
</dbReference>